<evidence type="ECO:0000313" key="1">
    <source>
        <dbReference type="EMBL" id="MBC5677345.1"/>
    </source>
</evidence>
<comment type="caution">
    <text evidence="1">The sequence shown here is derived from an EMBL/GenBank/DDBJ whole genome shotgun (WGS) entry which is preliminary data.</text>
</comment>
<dbReference type="RefSeq" id="WP_024729336.1">
    <property type="nucleotide sequence ID" value="NZ_JACOOS010000006.1"/>
</dbReference>
<dbReference type="InterPro" id="IPR006059">
    <property type="entry name" value="SBP"/>
</dbReference>
<dbReference type="PANTHER" id="PTHR43649">
    <property type="entry name" value="ARABINOSE-BINDING PROTEIN-RELATED"/>
    <property type="match status" value="1"/>
</dbReference>
<proteinExistence type="predicted"/>
<dbReference type="Gene3D" id="3.40.190.10">
    <property type="entry name" value="Periplasmic binding protein-like II"/>
    <property type="match status" value="2"/>
</dbReference>
<reference evidence="1 2" key="1">
    <citation type="submission" date="2020-08" db="EMBL/GenBank/DDBJ databases">
        <title>Genome public.</title>
        <authorList>
            <person name="Liu C."/>
            <person name="Sun Q."/>
        </authorList>
    </citation>
    <scope>NUCLEOTIDE SEQUENCE [LARGE SCALE GENOMIC DNA]</scope>
    <source>
        <strain evidence="1 2">NSJ-7</strain>
    </source>
</reference>
<accession>A0ABR7FQ65</accession>
<dbReference type="Pfam" id="PF01547">
    <property type="entry name" value="SBP_bac_1"/>
    <property type="match status" value="1"/>
</dbReference>
<protein>
    <submittedName>
        <fullName evidence="1">Extracellular solute-binding protein</fullName>
    </submittedName>
</protein>
<name>A0ABR7FQ65_9FIRM</name>
<dbReference type="SUPFAM" id="SSF53850">
    <property type="entry name" value="Periplasmic binding protein-like II"/>
    <property type="match status" value="1"/>
</dbReference>
<evidence type="ECO:0000313" key="2">
    <source>
        <dbReference type="Proteomes" id="UP000635828"/>
    </source>
</evidence>
<sequence>MNKTLKGITWSHSRGFTSIVAVSQRFSELHPGVDIQWEKRSLQEFADAPIENLAKTYDLLIIDHPWAGFAADTGILLPLEKYLSKDFLKDQAENSVGASHISYNFQGFQSALAIDAATPIAVYRPDYFENTGQNVPMTFEEVLTLAKQGVVAYAGIPLNLLMDFYMFAATSASGFFTEDEVIDISSGIEILETMRELASYCPKEMFSWDPIQVHEVLSSQEEIYYCPFAYGYTNYSREGYAKHLLKAADVVTYKGNMFRTVLGGTGLAISSQCKNIDTAVEFAEYTASPLIQRTLFFDNGGQPGHRGAWTDKTANSRCMDFFKDTLKTLDHSYLRPRYSGYLYFQDHAGDYVQDYVMNGGDPKKTLNQLNALYLKSKGENS</sequence>
<keyword evidence="2" id="KW-1185">Reference proteome</keyword>
<dbReference type="EMBL" id="JACOOS010000006">
    <property type="protein sequence ID" value="MBC5677345.1"/>
    <property type="molecule type" value="Genomic_DNA"/>
</dbReference>
<gene>
    <name evidence="1" type="ORF">H8S22_06890</name>
</gene>
<organism evidence="1 2">
    <name type="scientific">Anaerostipes hominis</name>
    <name type="common">ex Liu et al. 2021</name>
    <dbReference type="NCBI Taxonomy" id="2763018"/>
    <lineage>
        <taxon>Bacteria</taxon>
        <taxon>Bacillati</taxon>
        <taxon>Bacillota</taxon>
        <taxon>Clostridia</taxon>
        <taxon>Lachnospirales</taxon>
        <taxon>Lachnospiraceae</taxon>
        <taxon>Anaerostipes</taxon>
    </lineage>
</organism>
<dbReference type="Proteomes" id="UP000635828">
    <property type="component" value="Unassembled WGS sequence"/>
</dbReference>
<dbReference type="InterPro" id="IPR050490">
    <property type="entry name" value="Bact_solute-bd_prot1"/>
</dbReference>